<dbReference type="PANTHER" id="PTHR13887">
    <property type="entry name" value="GLUTATHIONE S-TRANSFERASE KAPPA"/>
    <property type="match status" value="1"/>
</dbReference>
<sequence length="242" mass="27319">MKVEIWSDFACPFCYIGKRRFEAALSQFPHKEKVETIFRSFELDPHAKRDTDETIYDVLAAKYGMPVEKAKDMTAQVAQQAKEVRLEYHFDTMIHTNTADAHRLAHYANAHGKMKEMIERLLKAYFTESLHLGDHQVLARLAAEIGLDQEKTLAMLAGDDYSENVQADKQKAAALGINAVPFFVFNEKYAVSGAQPGEVFFNVLNKVWEEESAAPTLQFVQTDEKKETAGENDNCSDGSCKL</sequence>
<evidence type="ECO:0000313" key="3">
    <source>
        <dbReference type="EMBL" id="GED67763.1"/>
    </source>
</evidence>
<evidence type="ECO:0000259" key="2">
    <source>
        <dbReference type="Pfam" id="PF01323"/>
    </source>
</evidence>
<dbReference type="InterPro" id="IPR001853">
    <property type="entry name" value="DSBA-like_thioredoxin_dom"/>
</dbReference>
<dbReference type="GO" id="GO:0016491">
    <property type="term" value="F:oxidoreductase activity"/>
    <property type="evidence" value="ECO:0007669"/>
    <property type="project" value="InterPro"/>
</dbReference>
<dbReference type="PATRIC" id="fig|54915.3.peg.5692"/>
<evidence type="ECO:0000313" key="5">
    <source>
        <dbReference type="Proteomes" id="UP000036834"/>
    </source>
</evidence>
<evidence type="ECO:0000313" key="4">
    <source>
        <dbReference type="EMBL" id="KNB74602.1"/>
    </source>
</evidence>
<accession>A0A0K9Z168</accession>
<dbReference type="EMBL" id="LGIQ01000002">
    <property type="protein sequence ID" value="KNB74602.1"/>
    <property type="molecule type" value="Genomic_DNA"/>
</dbReference>
<dbReference type="Gene3D" id="3.40.30.10">
    <property type="entry name" value="Glutaredoxin"/>
    <property type="match status" value="1"/>
</dbReference>
<dbReference type="OrthoDB" id="9799122at2"/>
<proteinExistence type="predicted"/>
<organism evidence="4 5">
    <name type="scientific">Brevibacillus reuszeri</name>
    <dbReference type="NCBI Taxonomy" id="54915"/>
    <lineage>
        <taxon>Bacteria</taxon>
        <taxon>Bacillati</taxon>
        <taxon>Bacillota</taxon>
        <taxon>Bacilli</taxon>
        <taxon>Bacillales</taxon>
        <taxon>Paenibacillaceae</taxon>
        <taxon>Brevibacillus</taxon>
    </lineage>
</organism>
<comment type="caution">
    <text evidence="4">The sequence shown here is derived from an EMBL/GenBank/DDBJ whole genome shotgun (WGS) entry which is preliminary data.</text>
</comment>
<dbReference type="AlphaFoldDB" id="A0A0K9Z168"/>
<dbReference type="Proteomes" id="UP000036834">
    <property type="component" value="Unassembled WGS sequence"/>
</dbReference>
<evidence type="ECO:0000256" key="1">
    <source>
        <dbReference type="SAM" id="MobiDB-lite"/>
    </source>
</evidence>
<reference evidence="4" key="2">
    <citation type="submission" date="2015-07" db="EMBL/GenBank/DDBJ databases">
        <title>MeaNS - Measles Nucleotide Surveillance Program.</title>
        <authorList>
            <person name="Tran T."/>
            <person name="Druce J."/>
        </authorList>
    </citation>
    <scope>NUCLEOTIDE SEQUENCE</scope>
    <source>
        <strain evidence="4">DSM 9887</strain>
    </source>
</reference>
<dbReference type="PANTHER" id="PTHR13887:SF41">
    <property type="entry name" value="THIOREDOXIN SUPERFAMILY PROTEIN"/>
    <property type="match status" value="1"/>
</dbReference>
<reference evidence="5" key="1">
    <citation type="submission" date="2015-07" db="EMBL/GenBank/DDBJ databases">
        <title>Genome sequencing project for genomic taxonomy and phylogenomics of Bacillus-like bacteria.</title>
        <authorList>
            <person name="Liu B."/>
            <person name="Wang J."/>
            <person name="Zhu Y."/>
            <person name="Liu G."/>
            <person name="Chen Q."/>
            <person name="Chen Z."/>
            <person name="Lan J."/>
            <person name="Che J."/>
            <person name="Ge C."/>
            <person name="Shi H."/>
            <person name="Pan Z."/>
            <person name="Liu X."/>
        </authorList>
    </citation>
    <scope>NUCLEOTIDE SEQUENCE [LARGE SCALE GENOMIC DNA]</scope>
    <source>
        <strain evidence="5">DSM 9887</strain>
    </source>
</reference>
<dbReference type="CDD" id="cd03024">
    <property type="entry name" value="DsbA_FrnE"/>
    <property type="match status" value="1"/>
</dbReference>
<evidence type="ECO:0000313" key="6">
    <source>
        <dbReference type="Proteomes" id="UP000319578"/>
    </source>
</evidence>
<feature type="region of interest" description="Disordered" evidence="1">
    <location>
        <begin position="223"/>
        <end position="242"/>
    </location>
</feature>
<dbReference type="STRING" id="54915.ADS79_02635"/>
<dbReference type="Proteomes" id="UP000319578">
    <property type="component" value="Unassembled WGS sequence"/>
</dbReference>
<feature type="domain" description="DSBA-like thioredoxin" evidence="2">
    <location>
        <begin position="3"/>
        <end position="200"/>
    </location>
</feature>
<reference evidence="3 6" key="3">
    <citation type="submission" date="2019-06" db="EMBL/GenBank/DDBJ databases">
        <title>Whole genome shotgun sequence of Brevibacillus reuszeri NBRC 15719.</title>
        <authorList>
            <person name="Hosoyama A."/>
            <person name="Uohara A."/>
            <person name="Ohji S."/>
            <person name="Ichikawa N."/>
        </authorList>
    </citation>
    <scope>NUCLEOTIDE SEQUENCE [LARGE SCALE GENOMIC DNA]</scope>
    <source>
        <strain evidence="3 6">NBRC 15719</strain>
    </source>
</reference>
<feature type="compositionally biased region" description="Polar residues" evidence="1">
    <location>
        <begin position="231"/>
        <end position="242"/>
    </location>
</feature>
<dbReference type="InterPro" id="IPR036249">
    <property type="entry name" value="Thioredoxin-like_sf"/>
</dbReference>
<dbReference type="EMBL" id="BJON01000006">
    <property type="protein sequence ID" value="GED67763.1"/>
    <property type="molecule type" value="Genomic_DNA"/>
</dbReference>
<dbReference type="SUPFAM" id="SSF52833">
    <property type="entry name" value="Thioredoxin-like"/>
    <property type="match status" value="1"/>
</dbReference>
<name>A0A0K9Z168_9BACL</name>
<gene>
    <name evidence="4" type="ORF">ADS79_02635</name>
    <name evidence="3" type="ORF">BRE01_14650</name>
</gene>
<protein>
    <submittedName>
        <fullName evidence="4">DSBA oxidoreductase</fullName>
    </submittedName>
</protein>
<keyword evidence="6" id="KW-1185">Reference proteome</keyword>
<dbReference type="Pfam" id="PF01323">
    <property type="entry name" value="DSBA"/>
    <property type="match status" value="1"/>
</dbReference>